<proteinExistence type="predicted"/>
<evidence type="ECO:0000313" key="1">
    <source>
        <dbReference type="EMBL" id="MBC9812518.1"/>
    </source>
</evidence>
<keyword evidence="2" id="KW-1185">Reference proteome</keyword>
<gene>
    <name evidence="1" type="ORF">H9Y05_08560</name>
</gene>
<organism evidence="1 2">
    <name type="scientific">Taishania pollutisoli</name>
    <dbReference type="NCBI Taxonomy" id="2766479"/>
    <lineage>
        <taxon>Bacteria</taxon>
        <taxon>Pseudomonadati</taxon>
        <taxon>Bacteroidota</taxon>
        <taxon>Flavobacteriia</taxon>
        <taxon>Flavobacteriales</taxon>
        <taxon>Crocinitomicaceae</taxon>
        <taxon>Taishania</taxon>
    </lineage>
</organism>
<reference evidence="1" key="1">
    <citation type="submission" date="2020-09" db="EMBL/GenBank/DDBJ databases">
        <title>Taishania pollutisoli gen. nov., sp. nov., Isolated from Tetrabromobisphenol A-Contaminated Soil.</title>
        <authorList>
            <person name="Chen Q."/>
        </authorList>
    </citation>
    <scope>NUCLEOTIDE SEQUENCE</scope>
    <source>
        <strain evidence="1">CZZ-1</strain>
    </source>
</reference>
<accession>A0A8J6TZS9</accession>
<evidence type="ECO:0000313" key="2">
    <source>
        <dbReference type="Proteomes" id="UP000652681"/>
    </source>
</evidence>
<dbReference type="AlphaFoldDB" id="A0A8J6TZS9"/>
<dbReference type="EMBL" id="JACVEL010000004">
    <property type="protein sequence ID" value="MBC9812518.1"/>
    <property type="molecule type" value="Genomic_DNA"/>
</dbReference>
<sequence>MISKEAFTQHLENHLSGKIQLLQHELDQLRTDIASDSKSTAGDKHETSRAMAQLEMEKLGGQLSDYQQQLQWIKQLQRQNSHPETITVGSLIQLSNGWYFLGPGIGRINYLEHFVFCISAHSPIGQQLLHKKIGQEIILPNLHLKIVSIT</sequence>
<dbReference type="Proteomes" id="UP000652681">
    <property type="component" value="Unassembled WGS sequence"/>
</dbReference>
<comment type="caution">
    <text evidence="1">The sequence shown here is derived from an EMBL/GenBank/DDBJ whole genome shotgun (WGS) entry which is preliminary data.</text>
</comment>
<dbReference type="RefSeq" id="WP_216714039.1">
    <property type="nucleotide sequence ID" value="NZ_JACVEL010000004.1"/>
</dbReference>
<name>A0A8J6TZS9_9FLAO</name>
<protein>
    <submittedName>
        <fullName evidence="1">3-oxoacyl-ACP synthase</fullName>
    </submittedName>
</protein>